<feature type="compositionally biased region" description="Basic and acidic residues" evidence="1">
    <location>
        <begin position="305"/>
        <end position="332"/>
    </location>
</feature>
<proteinExistence type="predicted"/>
<feature type="region of interest" description="Disordered" evidence="1">
    <location>
        <begin position="296"/>
        <end position="332"/>
    </location>
</feature>
<accession>A0ABN8I960</accession>
<organism evidence="2 3">
    <name type="scientific">Iphiclides podalirius</name>
    <name type="common">scarce swallowtail</name>
    <dbReference type="NCBI Taxonomy" id="110791"/>
    <lineage>
        <taxon>Eukaryota</taxon>
        <taxon>Metazoa</taxon>
        <taxon>Ecdysozoa</taxon>
        <taxon>Arthropoda</taxon>
        <taxon>Hexapoda</taxon>
        <taxon>Insecta</taxon>
        <taxon>Pterygota</taxon>
        <taxon>Neoptera</taxon>
        <taxon>Endopterygota</taxon>
        <taxon>Lepidoptera</taxon>
        <taxon>Glossata</taxon>
        <taxon>Ditrysia</taxon>
        <taxon>Papilionoidea</taxon>
        <taxon>Papilionidae</taxon>
        <taxon>Papilioninae</taxon>
        <taxon>Iphiclides</taxon>
    </lineage>
</organism>
<name>A0ABN8I960_9NEOP</name>
<feature type="non-terminal residue" evidence="2">
    <location>
        <position position="332"/>
    </location>
</feature>
<protein>
    <submittedName>
        <fullName evidence="2">Uncharacterized protein</fullName>
    </submittedName>
</protein>
<dbReference type="Proteomes" id="UP000837857">
    <property type="component" value="Chromosome 18"/>
</dbReference>
<dbReference type="EMBL" id="OW152830">
    <property type="protein sequence ID" value="CAH2048898.1"/>
    <property type="molecule type" value="Genomic_DNA"/>
</dbReference>
<evidence type="ECO:0000313" key="2">
    <source>
        <dbReference type="EMBL" id="CAH2048898.1"/>
    </source>
</evidence>
<reference evidence="2" key="1">
    <citation type="submission" date="2022-03" db="EMBL/GenBank/DDBJ databases">
        <authorList>
            <person name="Martin H S."/>
        </authorList>
    </citation>
    <scope>NUCLEOTIDE SEQUENCE</scope>
</reference>
<feature type="compositionally biased region" description="Basic and acidic residues" evidence="1">
    <location>
        <begin position="73"/>
        <end position="90"/>
    </location>
</feature>
<keyword evidence="3" id="KW-1185">Reference proteome</keyword>
<evidence type="ECO:0000256" key="1">
    <source>
        <dbReference type="SAM" id="MobiDB-lite"/>
    </source>
</evidence>
<sequence length="332" mass="36039">MSQLTSEFLDVFGHSAYRAGKASERILMRYRWLVAGNIDQRTIPRTISYPRDDVTPESCDGTTPRIEPGTQSRGERSVTPTDRRVDKSSAAERVPAGSGKNLSLRIVPTNKKARVAPTRGGAAPPAPPSAQKPKNIEMKMSVAGRQWGLCCYTHWRDRKRSVLDLIRPGRAIRERTRRRCGLGPSVQLACVIVDGAFASSGDVAPVKARPPPAAALRAAGAPSRKLYRCHFFERPPPAPLAPPPPHHLAPPPLSLTQPRYAILIFDEEAVVSAGASTGVVAGFVFYPPGFIIDGIDPPDPTGRVDASDTGHREGEIEKKSARAPEKKKVTRN</sequence>
<evidence type="ECO:0000313" key="3">
    <source>
        <dbReference type="Proteomes" id="UP000837857"/>
    </source>
</evidence>
<feature type="region of interest" description="Disordered" evidence="1">
    <location>
        <begin position="48"/>
        <end position="133"/>
    </location>
</feature>
<gene>
    <name evidence="2" type="ORF">IPOD504_LOCUS6459</name>
</gene>